<keyword evidence="26" id="KW-1185">Reference proteome</keyword>
<comment type="catalytic activity">
    <reaction evidence="21">
        <text>Na(+)(in) + ATP + H2O = Na(+)(out) + ADP + phosphate + H(+)</text>
        <dbReference type="Rhea" id="RHEA:14633"/>
        <dbReference type="ChEBI" id="CHEBI:15377"/>
        <dbReference type="ChEBI" id="CHEBI:15378"/>
        <dbReference type="ChEBI" id="CHEBI:29101"/>
        <dbReference type="ChEBI" id="CHEBI:30616"/>
        <dbReference type="ChEBI" id="CHEBI:43474"/>
        <dbReference type="ChEBI" id="CHEBI:456216"/>
        <dbReference type="EC" id="7.2.2.3"/>
    </reaction>
    <physiologicalReaction direction="left-to-right" evidence="21">
        <dbReference type="Rhea" id="RHEA:14634"/>
    </physiologicalReaction>
</comment>
<dbReference type="OrthoDB" id="3352408at2759"/>
<keyword evidence="10" id="KW-0460">Magnesium</keyword>
<dbReference type="SUPFAM" id="SSF81653">
    <property type="entry name" value="Calcium ATPase, transduction domain A"/>
    <property type="match status" value="1"/>
</dbReference>
<dbReference type="InterPro" id="IPR004014">
    <property type="entry name" value="ATPase_P-typ_cation-transptr_N"/>
</dbReference>
<comment type="similarity">
    <text evidence="18">Belongs to the cation transport ATPase (P-type) (TC 3.A.3) family. Type IID subfamily.</text>
</comment>
<dbReference type="SMART" id="SM00831">
    <property type="entry name" value="Cation_ATPase_N"/>
    <property type="match status" value="1"/>
</dbReference>
<dbReference type="SFLD" id="SFLDF00027">
    <property type="entry name" value="p-type_atpase"/>
    <property type="match status" value="1"/>
</dbReference>
<evidence type="ECO:0000256" key="9">
    <source>
        <dbReference type="ARBA" id="ARBA00022840"/>
    </source>
</evidence>
<dbReference type="Pfam" id="PF13246">
    <property type="entry name" value="Cation_ATPase"/>
    <property type="match status" value="1"/>
</dbReference>
<dbReference type="InterPro" id="IPR001757">
    <property type="entry name" value="P_typ_ATPase"/>
</dbReference>
<evidence type="ECO:0000256" key="21">
    <source>
        <dbReference type="ARBA" id="ARBA00049499"/>
    </source>
</evidence>
<comment type="cofactor">
    <cofactor evidence="1">
        <name>Mg(2+)</name>
        <dbReference type="ChEBI" id="CHEBI:18420"/>
    </cofactor>
</comment>
<feature type="transmembrane region" description="Helical" evidence="23">
    <location>
        <begin position="397"/>
        <end position="418"/>
    </location>
</feature>
<dbReference type="InterPro" id="IPR023298">
    <property type="entry name" value="ATPase_P-typ_TM_dom_sf"/>
</dbReference>
<proteinExistence type="inferred from homology"/>
<evidence type="ECO:0000256" key="20">
    <source>
        <dbReference type="ARBA" id="ARBA00048599"/>
    </source>
</evidence>
<dbReference type="PRINTS" id="PR00120">
    <property type="entry name" value="HATPASE"/>
</dbReference>
<dbReference type="InterPro" id="IPR023299">
    <property type="entry name" value="ATPase_P-typ_cyto_dom_N"/>
</dbReference>
<dbReference type="PANTHER" id="PTHR42861">
    <property type="entry name" value="CALCIUM-TRANSPORTING ATPASE"/>
    <property type="match status" value="1"/>
</dbReference>
<feature type="transmembrane region" description="Helical" evidence="23">
    <location>
        <begin position="1038"/>
        <end position="1059"/>
    </location>
</feature>
<evidence type="ECO:0000256" key="14">
    <source>
        <dbReference type="ARBA" id="ARBA00023053"/>
    </source>
</evidence>
<evidence type="ECO:0000256" key="10">
    <source>
        <dbReference type="ARBA" id="ARBA00022842"/>
    </source>
</evidence>
<keyword evidence="12" id="KW-1278">Translocase</keyword>
<feature type="transmembrane region" description="Helical" evidence="23">
    <location>
        <begin position="1071"/>
        <end position="1091"/>
    </location>
</feature>
<dbReference type="PRINTS" id="PR00119">
    <property type="entry name" value="CATATPASE"/>
</dbReference>
<dbReference type="GO" id="GO:0005886">
    <property type="term" value="C:plasma membrane"/>
    <property type="evidence" value="ECO:0007669"/>
    <property type="project" value="UniProtKB-SubCell"/>
</dbReference>
<feature type="compositionally biased region" description="Basic and acidic residues" evidence="22">
    <location>
        <begin position="57"/>
        <end position="66"/>
    </location>
</feature>
<dbReference type="InterPro" id="IPR036412">
    <property type="entry name" value="HAD-like_sf"/>
</dbReference>
<dbReference type="EMBL" id="KZ819329">
    <property type="protein sequence ID" value="PWN19887.1"/>
    <property type="molecule type" value="Genomic_DNA"/>
</dbReference>
<dbReference type="NCBIfam" id="TIGR01523">
    <property type="entry name" value="ATPase-IID_K-Na"/>
    <property type="match status" value="1"/>
</dbReference>
<evidence type="ECO:0000256" key="16">
    <source>
        <dbReference type="ARBA" id="ARBA00023136"/>
    </source>
</evidence>
<evidence type="ECO:0000256" key="12">
    <source>
        <dbReference type="ARBA" id="ARBA00022967"/>
    </source>
</evidence>
<dbReference type="Proteomes" id="UP000245942">
    <property type="component" value="Unassembled WGS sequence"/>
</dbReference>
<evidence type="ECO:0000256" key="15">
    <source>
        <dbReference type="ARBA" id="ARBA00023065"/>
    </source>
</evidence>
<dbReference type="GO" id="GO:0005524">
    <property type="term" value="F:ATP binding"/>
    <property type="evidence" value="ECO:0007669"/>
    <property type="project" value="UniProtKB-KW"/>
</dbReference>
<evidence type="ECO:0000313" key="26">
    <source>
        <dbReference type="Proteomes" id="UP000245942"/>
    </source>
</evidence>
<dbReference type="EC" id="7.2.2.3" evidence="19"/>
<keyword evidence="3" id="KW-0813">Transport</keyword>
<dbReference type="SUPFAM" id="SSF81660">
    <property type="entry name" value="Metal cation-transporting ATPase, ATP-binding domain N"/>
    <property type="match status" value="1"/>
</dbReference>
<evidence type="ECO:0000259" key="24">
    <source>
        <dbReference type="SMART" id="SM00831"/>
    </source>
</evidence>
<dbReference type="FunFam" id="3.40.50.1000:FF:000193">
    <property type="entry name" value="Plasma membrane calcium-transporting ATPase 2"/>
    <property type="match status" value="1"/>
</dbReference>
<feature type="region of interest" description="Disordered" evidence="22">
    <location>
        <begin position="1"/>
        <end position="87"/>
    </location>
</feature>
<keyword evidence="7" id="KW-0479">Metal-binding</keyword>
<feature type="domain" description="Cation-transporting P-type ATPase N-terminal" evidence="24">
    <location>
        <begin position="137"/>
        <end position="210"/>
    </location>
</feature>
<dbReference type="InterPro" id="IPR018303">
    <property type="entry name" value="ATPase_P-typ_P_site"/>
</dbReference>
<dbReference type="InterPro" id="IPR008250">
    <property type="entry name" value="ATPase_P-typ_transduc_dom_A_sf"/>
</dbReference>
<evidence type="ECO:0000256" key="3">
    <source>
        <dbReference type="ARBA" id="ARBA00022448"/>
    </source>
</evidence>
<keyword evidence="17" id="KW-0739">Sodium transport</keyword>
<dbReference type="InterPro" id="IPR044492">
    <property type="entry name" value="P_typ_ATPase_HD_dom"/>
</dbReference>
<dbReference type="Gene3D" id="3.40.50.1000">
    <property type="entry name" value="HAD superfamily/HAD-like"/>
    <property type="match status" value="1"/>
</dbReference>
<gene>
    <name evidence="25" type="ORF">BCV69DRAFT_283415</name>
</gene>
<feature type="transmembrane region" description="Helical" evidence="23">
    <location>
        <begin position="868"/>
        <end position="889"/>
    </location>
</feature>
<keyword evidence="15" id="KW-0406">Ion transport</keyword>
<evidence type="ECO:0000256" key="5">
    <source>
        <dbReference type="ARBA" id="ARBA00022538"/>
    </source>
</evidence>
<keyword evidence="14" id="KW-0915">Sodium</keyword>
<keyword evidence="16 23" id="KW-0472">Membrane</keyword>
<dbReference type="SUPFAM" id="SSF56784">
    <property type="entry name" value="HAD-like"/>
    <property type="match status" value="1"/>
</dbReference>
<evidence type="ECO:0000256" key="8">
    <source>
        <dbReference type="ARBA" id="ARBA00022741"/>
    </source>
</evidence>
<dbReference type="GO" id="GO:0046872">
    <property type="term" value="F:metal ion binding"/>
    <property type="evidence" value="ECO:0007669"/>
    <property type="project" value="UniProtKB-KW"/>
</dbReference>
<dbReference type="InterPro" id="IPR023214">
    <property type="entry name" value="HAD_sf"/>
</dbReference>
<keyword evidence="5" id="KW-0633">Potassium transport</keyword>
<dbReference type="GO" id="GO:0006813">
    <property type="term" value="P:potassium ion transport"/>
    <property type="evidence" value="ECO:0007669"/>
    <property type="project" value="UniProtKB-KW"/>
</dbReference>
<dbReference type="AlphaFoldDB" id="A0A316U3T1"/>
<feature type="transmembrane region" description="Helical" evidence="23">
    <location>
        <begin position="214"/>
        <end position="233"/>
    </location>
</feature>
<accession>A0A316U3T1</accession>
<evidence type="ECO:0000256" key="6">
    <source>
        <dbReference type="ARBA" id="ARBA00022692"/>
    </source>
</evidence>
<evidence type="ECO:0000256" key="4">
    <source>
        <dbReference type="ARBA" id="ARBA00022475"/>
    </source>
</evidence>
<evidence type="ECO:0000256" key="23">
    <source>
        <dbReference type="SAM" id="Phobius"/>
    </source>
</evidence>
<dbReference type="Gene3D" id="3.40.1110.10">
    <property type="entry name" value="Calcium-transporting ATPase, cytoplasmic domain N"/>
    <property type="match status" value="1"/>
</dbReference>
<dbReference type="Gene3D" id="1.20.1110.10">
    <property type="entry name" value="Calcium-transporting ATPase, transmembrane domain"/>
    <property type="match status" value="1"/>
</dbReference>
<evidence type="ECO:0000313" key="25">
    <source>
        <dbReference type="EMBL" id="PWN19887.1"/>
    </source>
</evidence>
<dbReference type="GO" id="GO:0016887">
    <property type="term" value="F:ATP hydrolysis activity"/>
    <property type="evidence" value="ECO:0007669"/>
    <property type="project" value="InterPro"/>
</dbReference>
<evidence type="ECO:0000256" key="17">
    <source>
        <dbReference type="ARBA" id="ARBA00023201"/>
    </source>
</evidence>
<dbReference type="RefSeq" id="XP_025347047.1">
    <property type="nucleotide sequence ID" value="XM_025492702.1"/>
</dbReference>
<feature type="transmembrane region" description="Helical" evidence="23">
    <location>
        <begin position="951"/>
        <end position="971"/>
    </location>
</feature>
<keyword evidence="8" id="KW-0547">Nucleotide-binding</keyword>
<evidence type="ECO:0000256" key="1">
    <source>
        <dbReference type="ARBA" id="ARBA00001946"/>
    </source>
</evidence>
<organism evidence="25 26">
    <name type="scientific">Pseudomicrostroma glucosiphilum</name>
    <dbReference type="NCBI Taxonomy" id="1684307"/>
    <lineage>
        <taxon>Eukaryota</taxon>
        <taxon>Fungi</taxon>
        <taxon>Dikarya</taxon>
        <taxon>Basidiomycota</taxon>
        <taxon>Ustilaginomycotina</taxon>
        <taxon>Exobasidiomycetes</taxon>
        <taxon>Microstromatales</taxon>
        <taxon>Microstromatales incertae sedis</taxon>
        <taxon>Pseudomicrostroma</taxon>
    </lineage>
</organism>
<sequence>MENTTGTNPIDGNTIRSSNNPCSLPLNEQAIVDGDDEPPDSGFTPTYLPQQEQQPSDIKHLNDSSHEASNVFPVDANHDSEDGVGKGRSRTLTLESCDLSLSDTCQARPGVTEAKEPAPAPVIDGDSAFVAEMARMRGHTMTGDEVIALLNTTTTGLTSQEATNRLETYGQNVIAEQKPTSMLTIFVRQVANCMTVVLLAALALSFGVRDWVEGGVVAAVIVTNIVIGFTQEYKAESTMASLRDLSSPTAEVYRDGELQTLQSALLVPGDVVAVKVGDLLPADVRLTSLSNLETSEASLTGESLPVVKVIDALFDPTFISPPADRINLAYSSTIVTKGRATGTVIATGPHTQLGKIAEEMGRKQATDCGFWSRTWEKMAGYLGLRGGTPLQIKMNKFAYVLLAIAVVCAIIVFAVAEFELNSEILLYAIALAIGVVPESLIPVLTITFSVGAKRMAQSGVVIRRIEALEALGGVSLVCSDKTGTLTQGKMVTRKLWLPDGESYGLEEAAAAVEPVGRIYTERAGSTDAFEYIANANLPLPVRDLAVAASLCNVAELSPPNGSDRMAWSARGDPTEIALLVMATKLGLGRPSLVGASDTQKEKRTTDKYELCVEYPFESEVKLMTSVYITPDGDAQAFMKGAVERLLVRCIGLDEAAKRVIYDQAEKLAGQGLRVLAFATRRLSADVCDSLTRPTCEQSMTFIGLCALYDPPRPTSRAAVLACRKAGITIAMLTGDHKATAAAIARDIGILQNTDGKDAILTAQEFEALSDEAVDKLPELPKVIARCSPSTKVRMIHAGRRRNMFIAMTGDGVNDAPALKQSNVGIAMGMTGTDVAKAAADMVLTDDCFESIVKAIKEGRTIFDNIQRFVVALLVANVGEVLLLLVGLAFRDDEGESVFPLTAVEILWINMVTASLPAIGLGMEQGGEEIMNRPPADVLGGGVFSKAVITDMLFYGVQMGWTCLVVFIAMIYGPGGGELGRGCNASLASSDACSGVLQARSAVFTALTLQNLLQAWCAFSLDRTIFSLQAAKHIYRNPLLFWSVLGGAATVPLCLYVPVFNEVVFHHAALNGVGWGVAMAATVLFVGLLEAWKYLARRGGNKWLTRVTGGEALAIAKPSASIA</sequence>
<keyword evidence="11" id="KW-0630">Potassium</keyword>
<dbReference type="InterPro" id="IPR006068">
    <property type="entry name" value="ATPase_P-typ_cation-transptr_C"/>
</dbReference>
<dbReference type="SFLD" id="SFLDS00003">
    <property type="entry name" value="Haloacid_Dehalogenase"/>
    <property type="match status" value="1"/>
</dbReference>
<feature type="compositionally biased region" description="Polar residues" evidence="22">
    <location>
        <begin position="43"/>
        <end position="56"/>
    </location>
</feature>
<feature type="compositionally biased region" description="Basic and acidic residues" evidence="22">
    <location>
        <begin position="76"/>
        <end position="85"/>
    </location>
</feature>
<dbReference type="SFLD" id="SFLDG00002">
    <property type="entry name" value="C1.7:_P-type_atpase_like"/>
    <property type="match status" value="1"/>
</dbReference>
<dbReference type="PROSITE" id="PS00154">
    <property type="entry name" value="ATPASE_E1_E2"/>
    <property type="match status" value="1"/>
</dbReference>
<feature type="transmembrane region" description="Helical" evidence="23">
    <location>
        <begin position="424"/>
        <end position="448"/>
    </location>
</feature>
<dbReference type="Pfam" id="PF00122">
    <property type="entry name" value="E1-E2_ATPase"/>
    <property type="match status" value="1"/>
</dbReference>
<dbReference type="NCBIfam" id="TIGR01494">
    <property type="entry name" value="ATPase_P-type"/>
    <property type="match status" value="2"/>
</dbReference>
<dbReference type="InterPro" id="IPR059000">
    <property type="entry name" value="ATPase_P-type_domA"/>
</dbReference>
<reference evidence="25 26" key="1">
    <citation type="journal article" date="2018" name="Mol. Biol. Evol.">
        <title>Broad Genomic Sampling Reveals a Smut Pathogenic Ancestry of the Fungal Clade Ustilaginomycotina.</title>
        <authorList>
            <person name="Kijpornyongpan T."/>
            <person name="Mondo S.J."/>
            <person name="Barry K."/>
            <person name="Sandor L."/>
            <person name="Lee J."/>
            <person name="Lipzen A."/>
            <person name="Pangilinan J."/>
            <person name="LaButti K."/>
            <person name="Hainaut M."/>
            <person name="Henrissat B."/>
            <person name="Grigoriev I.V."/>
            <person name="Spatafora J.W."/>
            <person name="Aime M.C."/>
        </authorList>
    </citation>
    <scope>NUCLEOTIDE SEQUENCE [LARGE SCALE GENOMIC DNA]</scope>
    <source>
        <strain evidence="25 26">MCA 4718</strain>
    </source>
</reference>
<evidence type="ECO:0000256" key="11">
    <source>
        <dbReference type="ARBA" id="ARBA00022958"/>
    </source>
</evidence>
<feature type="transmembrane region" description="Helical" evidence="23">
    <location>
        <begin position="190"/>
        <end position="208"/>
    </location>
</feature>
<evidence type="ECO:0000256" key="7">
    <source>
        <dbReference type="ARBA" id="ARBA00022723"/>
    </source>
</evidence>
<evidence type="ECO:0000256" key="18">
    <source>
        <dbReference type="ARBA" id="ARBA00035017"/>
    </source>
</evidence>
<dbReference type="Pfam" id="PF00690">
    <property type="entry name" value="Cation_ATPase_N"/>
    <property type="match status" value="1"/>
</dbReference>
<evidence type="ECO:0000256" key="2">
    <source>
        <dbReference type="ARBA" id="ARBA00004651"/>
    </source>
</evidence>
<dbReference type="STRING" id="1684307.A0A316U3T1"/>
<dbReference type="SUPFAM" id="SSF81665">
    <property type="entry name" value="Calcium ATPase, transmembrane domain M"/>
    <property type="match status" value="1"/>
</dbReference>
<keyword evidence="9" id="KW-0067">ATP-binding</keyword>
<dbReference type="GO" id="GO:0008554">
    <property type="term" value="F:P-type sodium transporter activity"/>
    <property type="evidence" value="ECO:0007669"/>
    <property type="project" value="UniProtKB-EC"/>
</dbReference>
<comment type="catalytic activity">
    <reaction evidence="20">
        <text>K(+)(in) + ATP + H2O = K(+)(out) + ADP + phosphate + H(+)</text>
        <dbReference type="Rhea" id="RHEA:75815"/>
        <dbReference type="ChEBI" id="CHEBI:15377"/>
        <dbReference type="ChEBI" id="CHEBI:15378"/>
        <dbReference type="ChEBI" id="CHEBI:29103"/>
        <dbReference type="ChEBI" id="CHEBI:30616"/>
        <dbReference type="ChEBI" id="CHEBI:43474"/>
        <dbReference type="ChEBI" id="CHEBI:456216"/>
    </reaction>
</comment>
<dbReference type="Pfam" id="PF00689">
    <property type="entry name" value="Cation_ATPase_C"/>
    <property type="match status" value="1"/>
</dbReference>
<dbReference type="Gene3D" id="2.70.150.10">
    <property type="entry name" value="Calcium-transporting ATPase, cytoplasmic transduction domain A"/>
    <property type="match status" value="1"/>
</dbReference>
<feature type="compositionally biased region" description="Polar residues" evidence="22">
    <location>
        <begin position="1"/>
        <end position="22"/>
    </location>
</feature>
<evidence type="ECO:0000256" key="22">
    <source>
        <dbReference type="SAM" id="MobiDB-lite"/>
    </source>
</evidence>
<protein>
    <recommendedName>
        <fullName evidence="19">P-type Na(+) transporter</fullName>
        <ecNumber evidence="19">7.2.2.3</ecNumber>
    </recommendedName>
</protein>
<keyword evidence="4" id="KW-1003">Cell membrane</keyword>
<evidence type="ECO:0000256" key="19">
    <source>
        <dbReference type="ARBA" id="ARBA00035029"/>
    </source>
</evidence>
<dbReference type="InterPro" id="IPR006414">
    <property type="entry name" value="P-type_ATPase_IID"/>
</dbReference>
<evidence type="ECO:0000256" key="13">
    <source>
        <dbReference type="ARBA" id="ARBA00022989"/>
    </source>
</evidence>
<comment type="subcellular location">
    <subcellularLocation>
        <location evidence="2">Cell membrane</location>
        <topology evidence="2">Multi-pass membrane protein</topology>
    </subcellularLocation>
</comment>
<keyword evidence="6 23" id="KW-0812">Transmembrane</keyword>
<name>A0A316U3T1_9BASI</name>
<dbReference type="GeneID" id="37014436"/>
<keyword evidence="13 23" id="KW-1133">Transmembrane helix</keyword>